<dbReference type="PANTHER" id="PTHR11106:SF27">
    <property type="entry name" value="MACRO DOMAIN-CONTAINING PROTEIN"/>
    <property type="match status" value="1"/>
</dbReference>
<dbReference type="Gene3D" id="3.40.220.10">
    <property type="entry name" value="Leucine Aminopeptidase, subunit E, domain 1"/>
    <property type="match status" value="1"/>
</dbReference>
<dbReference type="EMBL" id="MU001493">
    <property type="protein sequence ID" value="KAF2450980.1"/>
    <property type="molecule type" value="Genomic_DNA"/>
</dbReference>
<dbReference type="SUPFAM" id="SSF52949">
    <property type="entry name" value="Macro domain-like"/>
    <property type="match status" value="1"/>
</dbReference>
<feature type="compositionally biased region" description="Basic and acidic residues" evidence="1">
    <location>
        <begin position="271"/>
        <end position="285"/>
    </location>
</feature>
<feature type="domain" description="Macro" evidence="2">
    <location>
        <begin position="28"/>
        <end position="210"/>
    </location>
</feature>
<dbReference type="Pfam" id="PF01661">
    <property type="entry name" value="Macro"/>
    <property type="match status" value="1"/>
</dbReference>
<dbReference type="SMART" id="SM00506">
    <property type="entry name" value="A1pp"/>
    <property type="match status" value="1"/>
</dbReference>
<dbReference type="PANTHER" id="PTHR11106">
    <property type="entry name" value="GANGLIOSIDE INDUCED DIFFERENTIATION ASSOCIATED PROTEIN 2-RELATED"/>
    <property type="match status" value="1"/>
</dbReference>
<organism evidence="3 4">
    <name type="scientific">Karstenula rhodostoma CBS 690.94</name>
    <dbReference type="NCBI Taxonomy" id="1392251"/>
    <lineage>
        <taxon>Eukaryota</taxon>
        <taxon>Fungi</taxon>
        <taxon>Dikarya</taxon>
        <taxon>Ascomycota</taxon>
        <taxon>Pezizomycotina</taxon>
        <taxon>Dothideomycetes</taxon>
        <taxon>Pleosporomycetidae</taxon>
        <taxon>Pleosporales</taxon>
        <taxon>Massarineae</taxon>
        <taxon>Didymosphaeriaceae</taxon>
        <taxon>Karstenula</taxon>
    </lineage>
</organism>
<dbReference type="InterPro" id="IPR043472">
    <property type="entry name" value="Macro_dom-like"/>
</dbReference>
<dbReference type="InterPro" id="IPR002589">
    <property type="entry name" value="Macro_dom"/>
</dbReference>
<comment type="caution">
    <text evidence="3">The sequence shown here is derived from an EMBL/GenBank/DDBJ whole genome shotgun (WGS) entry which is preliminary data.</text>
</comment>
<evidence type="ECO:0000256" key="1">
    <source>
        <dbReference type="SAM" id="MobiDB-lite"/>
    </source>
</evidence>
<dbReference type="CDD" id="cd02908">
    <property type="entry name" value="Macro_OAADPr_deacetylase"/>
    <property type="match status" value="1"/>
</dbReference>
<dbReference type="AlphaFoldDB" id="A0A9P4UI92"/>
<sequence length="285" mass="30882">MADLHLDEIPTLSLLYKLSRIPLDADHTPSHEANAAYNDKISIIKSDITSLAIDAIVNAANESLLGGGGVDGAIHRAAGPDLVDECRGLNGCEAGDAKITEGYELPAKKIIHAVGPRWYALSPEDAEAKLKRCYRRGLELAVEHGLKSIAFPAISTGVFSYPNVKACNDVLSEVRKFLDEGKGDGLQRIIFCNFLQKDQDIYYKHVSKHFPPVTDAEETDDTAKTSTDEAEIAAKLPDPPTTEPKDPEDPEEPSSKKQKTEAAADDDDFVVVDKDDAKGTPKGEL</sequence>
<dbReference type="PROSITE" id="PS51154">
    <property type="entry name" value="MACRO"/>
    <property type="match status" value="1"/>
</dbReference>
<reference evidence="3" key="1">
    <citation type="journal article" date="2020" name="Stud. Mycol.">
        <title>101 Dothideomycetes genomes: a test case for predicting lifestyles and emergence of pathogens.</title>
        <authorList>
            <person name="Haridas S."/>
            <person name="Albert R."/>
            <person name="Binder M."/>
            <person name="Bloem J."/>
            <person name="Labutti K."/>
            <person name="Salamov A."/>
            <person name="Andreopoulos B."/>
            <person name="Baker S."/>
            <person name="Barry K."/>
            <person name="Bills G."/>
            <person name="Bluhm B."/>
            <person name="Cannon C."/>
            <person name="Castanera R."/>
            <person name="Culley D."/>
            <person name="Daum C."/>
            <person name="Ezra D."/>
            <person name="Gonzalez J."/>
            <person name="Henrissat B."/>
            <person name="Kuo A."/>
            <person name="Liang C."/>
            <person name="Lipzen A."/>
            <person name="Lutzoni F."/>
            <person name="Magnuson J."/>
            <person name="Mondo S."/>
            <person name="Nolan M."/>
            <person name="Ohm R."/>
            <person name="Pangilinan J."/>
            <person name="Park H.-J."/>
            <person name="Ramirez L."/>
            <person name="Alfaro M."/>
            <person name="Sun H."/>
            <person name="Tritt A."/>
            <person name="Yoshinaga Y."/>
            <person name="Zwiers L.-H."/>
            <person name="Turgeon B."/>
            <person name="Goodwin S."/>
            <person name="Spatafora J."/>
            <person name="Crous P."/>
            <person name="Grigoriev I."/>
        </authorList>
    </citation>
    <scope>NUCLEOTIDE SEQUENCE</scope>
    <source>
        <strain evidence="3">CBS 690.94</strain>
    </source>
</reference>
<evidence type="ECO:0000259" key="2">
    <source>
        <dbReference type="PROSITE" id="PS51154"/>
    </source>
</evidence>
<proteinExistence type="predicted"/>
<keyword evidence="4" id="KW-1185">Reference proteome</keyword>
<name>A0A9P4UI92_9PLEO</name>
<feature type="region of interest" description="Disordered" evidence="1">
    <location>
        <begin position="212"/>
        <end position="285"/>
    </location>
</feature>
<accession>A0A9P4UI92</accession>
<evidence type="ECO:0000313" key="3">
    <source>
        <dbReference type="EMBL" id="KAF2450980.1"/>
    </source>
</evidence>
<gene>
    <name evidence="3" type="ORF">P171DRAFT_427248</name>
</gene>
<dbReference type="Proteomes" id="UP000799764">
    <property type="component" value="Unassembled WGS sequence"/>
</dbReference>
<evidence type="ECO:0000313" key="4">
    <source>
        <dbReference type="Proteomes" id="UP000799764"/>
    </source>
</evidence>
<protein>
    <submittedName>
        <fullName evidence="3">Macro domain-like protein</fullName>
    </submittedName>
</protein>
<feature type="compositionally biased region" description="Basic and acidic residues" evidence="1">
    <location>
        <begin position="243"/>
        <end position="262"/>
    </location>
</feature>
<dbReference type="OrthoDB" id="6077599at2759"/>